<name>A0ABX0VB23_9HYPH</name>
<dbReference type="Proteomes" id="UP000707352">
    <property type="component" value="Unassembled WGS sequence"/>
</dbReference>
<dbReference type="EMBL" id="JAATJS010000002">
    <property type="protein sequence ID" value="NIX76190.1"/>
    <property type="molecule type" value="Genomic_DNA"/>
</dbReference>
<accession>A0ABX0VB23</accession>
<dbReference type="SUPFAM" id="SSF53448">
    <property type="entry name" value="Nucleotide-diphospho-sugar transferases"/>
    <property type="match status" value="1"/>
</dbReference>
<proteinExistence type="predicted"/>
<organism evidence="1 2">
    <name type="scientific">Microvirga terricola</name>
    <dbReference type="NCBI Taxonomy" id="2719797"/>
    <lineage>
        <taxon>Bacteria</taxon>
        <taxon>Pseudomonadati</taxon>
        <taxon>Pseudomonadota</taxon>
        <taxon>Alphaproteobacteria</taxon>
        <taxon>Hyphomicrobiales</taxon>
        <taxon>Methylobacteriaceae</taxon>
        <taxon>Microvirga</taxon>
    </lineage>
</organism>
<evidence type="ECO:0000313" key="1">
    <source>
        <dbReference type="EMBL" id="NIX76190.1"/>
    </source>
</evidence>
<protein>
    <submittedName>
        <fullName evidence="1">Glycosyltransferase family 2 protein</fullName>
    </submittedName>
</protein>
<reference evidence="1 2" key="1">
    <citation type="submission" date="2020-03" db="EMBL/GenBank/DDBJ databases">
        <title>The genome sequence of Microvirga sp. c23x22.</title>
        <authorList>
            <person name="Zhang X."/>
        </authorList>
    </citation>
    <scope>NUCLEOTIDE SEQUENCE [LARGE SCALE GENOMIC DNA]</scope>
    <source>
        <strain evidence="2">c23x22</strain>
    </source>
</reference>
<dbReference type="InterPro" id="IPR029044">
    <property type="entry name" value="Nucleotide-diphossugar_trans"/>
</dbReference>
<evidence type="ECO:0000313" key="2">
    <source>
        <dbReference type="Proteomes" id="UP000707352"/>
    </source>
</evidence>
<dbReference type="Pfam" id="PF13704">
    <property type="entry name" value="Glyco_tranf_2_4"/>
    <property type="match status" value="1"/>
</dbReference>
<keyword evidence="2" id="KW-1185">Reference proteome</keyword>
<dbReference type="RefSeq" id="WP_167672087.1">
    <property type="nucleotide sequence ID" value="NZ_JAATJS010000002.1"/>
</dbReference>
<gene>
    <name evidence="1" type="ORF">HB375_06125</name>
</gene>
<sequence>MSADLSRLDTRPISSSAGSHGAFLVVRNEVSRLPYHLAYHRTLGVDRFFFVDNGSEDGTVDFLLSQPDCHVFQTFASFGEANYGMHWINLLVERFGIGSWCLFLDADELFTFPHADELSLPDFCRFLDQTGNEGAFALLLDMYNRGPIADAVYAPGTPFLETCPHFDKSYHIRRKVGLKSVKRTFAEVEAVGGPRLRKFYPEFLHAGVWQMALHRALRKLRRHPLGSALGLRRTKWGSALPPDLTKIPLIKGRAGRHWVSNHRTTPLKLAEVRGALLHFKFFADFHNRAITEATRKQHWDGGAEYVRYASLLTDEPATTLFFEGSENYRSNDELERLGIMKSSPRFDAFAARRSRKNGNVPASCCDATQLDETDNDVVSFGEAIPFPRRSHI</sequence>
<comment type="caution">
    <text evidence="1">The sequence shown here is derived from an EMBL/GenBank/DDBJ whole genome shotgun (WGS) entry which is preliminary data.</text>
</comment>